<keyword evidence="3" id="KW-1185">Reference proteome</keyword>
<keyword evidence="1" id="KW-0472">Membrane</keyword>
<organism evidence="2 3">
    <name type="scientific">Musa acuminata subsp. malaccensis</name>
    <name type="common">Wild banana</name>
    <name type="synonym">Musa malaccensis</name>
    <dbReference type="NCBI Taxonomy" id="214687"/>
    <lineage>
        <taxon>Eukaryota</taxon>
        <taxon>Viridiplantae</taxon>
        <taxon>Streptophyta</taxon>
        <taxon>Embryophyta</taxon>
        <taxon>Tracheophyta</taxon>
        <taxon>Spermatophyta</taxon>
        <taxon>Magnoliopsida</taxon>
        <taxon>Liliopsida</taxon>
        <taxon>Zingiberales</taxon>
        <taxon>Musaceae</taxon>
        <taxon>Musa</taxon>
    </lineage>
</organism>
<name>A0A804HNC5_MUSAM</name>
<accession>A0A804HNC5</accession>
<dbReference type="Proteomes" id="UP000012960">
    <property type="component" value="Unplaced"/>
</dbReference>
<keyword evidence="1" id="KW-0812">Transmembrane</keyword>
<keyword evidence="1" id="KW-1133">Transmembrane helix</keyword>
<reference evidence="2" key="1">
    <citation type="submission" date="2021-05" db="UniProtKB">
        <authorList>
            <consortium name="EnsemblPlants"/>
        </authorList>
    </citation>
    <scope>IDENTIFICATION</scope>
    <source>
        <strain evidence="2">subsp. malaccensis</strain>
    </source>
</reference>
<feature type="transmembrane region" description="Helical" evidence="1">
    <location>
        <begin position="59"/>
        <end position="87"/>
    </location>
</feature>
<dbReference type="InParanoid" id="A0A804HNC5"/>
<sequence length="88" mass="9837">MDSLPQYFSCNLCNGLITVVSYEVFGARGTCKLKFSELNFETFCVVYVTCMCVCVLHELYVYVCVQCVLCILRVCVVCCLCAVCVICV</sequence>
<proteinExistence type="predicted"/>
<dbReference type="EnsemblPlants" id="Ma00_t04700.1">
    <property type="protein sequence ID" value="Ma00_p04700.1"/>
    <property type="gene ID" value="Ma00_g04700"/>
</dbReference>
<evidence type="ECO:0000313" key="2">
    <source>
        <dbReference type="EnsemblPlants" id="Ma00_p04700.1"/>
    </source>
</evidence>
<evidence type="ECO:0000313" key="3">
    <source>
        <dbReference type="Proteomes" id="UP000012960"/>
    </source>
</evidence>
<protein>
    <submittedName>
        <fullName evidence="2">Uncharacterized protein</fullName>
    </submittedName>
</protein>
<evidence type="ECO:0000256" key="1">
    <source>
        <dbReference type="SAM" id="Phobius"/>
    </source>
</evidence>
<dbReference type="Gramene" id="Ma00_t04700.1">
    <property type="protein sequence ID" value="Ma00_p04700.1"/>
    <property type="gene ID" value="Ma00_g04700"/>
</dbReference>
<dbReference type="AlphaFoldDB" id="A0A804HNC5"/>